<dbReference type="EMBL" id="CAMGYJ010000006">
    <property type="protein sequence ID" value="CAI0428872.1"/>
    <property type="molecule type" value="Genomic_DNA"/>
</dbReference>
<keyword evidence="1" id="KW-0863">Zinc-finger</keyword>
<dbReference type="AlphaFoldDB" id="A0AAV0L3A0"/>
<keyword evidence="1" id="KW-0862">Zinc</keyword>
<feature type="region of interest" description="Disordered" evidence="2">
    <location>
        <begin position="147"/>
        <end position="169"/>
    </location>
</feature>
<evidence type="ECO:0000313" key="5">
    <source>
        <dbReference type="Proteomes" id="UP001154282"/>
    </source>
</evidence>
<dbReference type="SMART" id="SM00184">
    <property type="entry name" value="RING"/>
    <property type="match status" value="1"/>
</dbReference>
<feature type="compositionally biased region" description="Basic and acidic residues" evidence="2">
    <location>
        <begin position="147"/>
        <end position="156"/>
    </location>
</feature>
<dbReference type="Gene3D" id="3.30.40.10">
    <property type="entry name" value="Zinc/RING finger domain, C3HC4 (zinc finger)"/>
    <property type="match status" value="1"/>
</dbReference>
<keyword evidence="1" id="KW-0479">Metal-binding</keyword>
<organism evidence="4 5">
    <name type="scientific">Linum tenue</name>
    <dbReference type="NCBI Taxonomy" id="586396"/>
    <lineage>
        <taxon>Eukaryota</taxon>
        <taxon>Viridiplantae</taxon>
        <taxon>Streptophyta</taxon>
        <taxon>Embryophyta</taxon>
        <taxon>Tracheophyta</taxon>
        <taxon>Spermatophyta</taxon>
        <taxon>Magnoliopsida</taxon>
        <taxon>eudicotyledons</taxon>
        <taxon>Gunneridae</taxon>
        <taxon>Pentapetalae</taxon>
        <taxon>rosids</taxon>
        <taxon>fabids</taxon>
        <taxon>Malpighiales</taxon>
        <taxon>Linaceae</taxon>
        <taxon>Linum</taxon>
    </lineage>
</organism>
<reference evidence="4" key="1">
    <citation type="submission" date="2022-08" db="EMBL/GenBank/DDBJ databases">
        <authorList>
            <person name="Gutierrez-Valencia J."/>
        </authorList>
    </citation>
    <scope>NUCLEOTIDE SEQUENCE</scope>
</reference>
<proteinExistence type="predicted"/>
<evidence type="ECO:0000313" key="4">
    <source>
        <dbReference type="EMBL" id="CAI0428872.1"/>
    </source>
</evidence>
<evidence type="ECO:0000256" key="1">
    <source>
        <dbReference type="PROSITE-ProRule" id="PRU00175"/>
    </source>
</evidence>
<feature type="domain" description="RING-type" evidence="3">
    <location>
        <begin position="82"/>
        <end position="138"/>
    </location>
</feature>
<evidence type="ECO:0000256" key="2">
    <source>
        <dbReference type="SAM" id="MobiDB-lite"/>
    </source>
</evidence>
<dbReference type="Proteomes" id="UP001154282">
    <property type="component" value="Unassembled WGS sequence"/>
</dbReference>
<sequence>MAAIPIVFSELYIVAKFFLNLLLLKLITTLPLVRSPDSRSGVASATDEDRRRRLIDEKYPHFYYHHERRGLRTESSPSQEDCAVCLCEFEKGDAVRELGCRHTFHKGCVDTWFAMGARKTRAKASAAAMMMMTCPLCRSGVLQPGDSNRRWRRADEVGPTNDGDSDESLDWGQQQFFSLLSTLRGDYYRQIIINQ</sequence>
<dbReference type="SUPFAM" id="SSF57850">
    <property type="entry name" value="RING/U-box"/>
    <property type="match status" value="1"/>
</dbReference>
<keyword evidence="5" id="KW-1185">Reference proteome</keyword>
<comment type="caution">
    <text evidence="4">The sequence shown here is derived from an EMBL/GenBank/DDBJ whole genome shotgun (WGS) entry which is preliminary data.</text>
</comment>
<gene>
    <name evidence="4" type="ORF">LITE_LOCUS21866</name>
</gene>
<dbReference type="GO" id="GO:0008270">
    <property type="term" value="F:zinc ion binding"/>
    <property type="evidence" value="ECO:0007669"/>
    <property type="project" value="UniProtKB-KW"/>
</dbReference>
<dbReference type="PANTHER" id="PTHR47662">
    <property type="entry name" value="RING-TYPE DOMAIN-CONTAINING PROTEIN"/>
    <property type="match status" value="1"/>
</dbReference>
<dbReference type="InterPro" id="IPR001841">
    <property type="entry name" value="Znf_RING"/>
</dbReference>
<protein>
    <recommendedName>
        <fullName evidence="3">RING-type domain-containing protein</fullName>
    </recommendedName>
</protein>
<dbReference type="Pfam" id="PF13639">
    <property type="entry name" value="zf-RING_2"/>
    <property type="match status" value="1"/>
</dbReference>
<dbReference type="InterPro" id="IPR013083">
    <property type="entry name" value="Znf_RING/FYVE/PHD"/>
</dbReference>
<name>A0AAV0L3A0_9ROSI</name>
<evidence type="ECO:0000259" key="3">
    <source>
        <dbReference type="PROSITE" id="PS50089"/>
    </source>
</evidence>
<dbReference type="PROSITE" id="PS50089">
    <property type="entry name" value="ZF_RING_2"/>
    <property type="match status" value="1"/>
</dbReference>
<dbReference type="PANTHER" id="PTHR47662:SF1">
    <property type="entry name" value="RING-TYPE DOMAIN-CONTAINING PROTEIN"/>
    <property type="match status" value="1"/>
</dbReference>
<accession>A0AAV0L3A0</accession>